<accession>A0ABU0AW00</accession>
<keyword evidence="2 7" id="KW-0813">Transport</keyword>
<dbReference type="Pfam" id="PF00528">
    <property type="entry name" value="BPD_transp_1"/>
    <property type="match status" value="1"/>
</dbReference>
<dbReference type="EMBL" id="JAUSTN010000007">
    <property type="protein sequence ID" value="MDQ0275443.1"/>
    <property type="molecule type" value="Genomic_DNA"/>
</dbReference>
<reference evidence="9 10" key="1">
    <citation type="submission" date="2023-07" db="EMBL/GenBank/DDBJ databases">
        <title>Genomic Encyclopedia of Type Strains, Phase IV (KMG-IV): sequencing the most valuable type-strain genomes for metagenomic binning, comparative biology and taxonomic classification.</title>
        <authorList>
            <person name="Goeker M."/>
        </authorList>
    </citation>
    <scope>NUCLEOTIDE SEQUENCE [LARGE SCALE GENOMIC DNA]</scope>
    <source>
        <strain evidence="9 10">DSM 22616</strain>
    </source>
</reference>
<evidence type="ECO:0000256" key="4">
    <source>
        <dbReference type="ARBA" id="ARBA00022692"/>
    </source>
</evidence>
<keyword evidence="5 7" id="KW-1133">Transmembrane helix</keyword>
<evidence type="ECO:0000256" key="2">
    <source>
        <dbReference type="ARBA" id="ARBA00022448"/>
    </source>
</evidence>
<evidence type="ECO:0000313" key="9">
    <source>
        <dbReference type="EMBL" id="MDQ0275443.1"/>
    </source>
</evidence>
<feature type="transmembrane region" description="Helical" evidence="7">
    <location>
        <begin position="260"/>
        <end position="281"/>
    </location>
</feature>
<dbReference type="InterPro" id="IPR050366">
    <property type="entry name" value="BP-dependent_transpt_permease"/>
</dbReference>
<dbReference type="Gene3D" id="1.10.3720.10">
    <property type="entry name" value="MetI-like"/>
    <property type="match status" value="1"/>
</dbReference>
<dbReference type="PANTHER" id="PTHR43386">
    <property type="entry name" value="OLIGOPEPTIDE TRANSPORT SYSTEM PERMEASE PROTEIN APPC"/>
    <property type="match status" value="1"/>
</dbReference>
<protein>
    <submittedName>
        <fullName evidence="9">Peptide/nickel transport system permease protein</fullName>
    </submittedName>
</protein>
<dbReference type="CDD" id="cd06261">
    <property type="entry name" value="TM_PBP2"/>
    <property type="match status" value="1"/>
</dbReference>
<evidence type="ECO:0000256" key="6">
    <source>
        <dbReference type="ARBA" id="ARBA00023136"/>
    </source>
</evidence>
<feature type="transmembrane region" description="Helical" evidence="7">
    <location>
        <begin position="129"/>
        <end position="150"/>
    </location>
</feature>
<evidence type="ECO:0000313" key="10">
    <source>
        <dbReference type="Proteomes" id="UP001236559"/>
    </source>
</evidence>
<keyword evidence="4 7" id="KW-0812">Transmembrane</keyword>
<gene>
    <name evidence="9" type="ORF">J2S72_001470</name>
</gene>
<comment type="caution">
    <text evidence="9">The sequence shown here is derived from an EMBL/GenBank/DDBJ whole genome shotgun (WGS) entry which is preliminary data.</text>
</comment>
<dbReference type="PROSITE" id="PS50928">
    <property type="entry name" value="ABC_TM1"/>
    <property type="match status" value="1"/>
</dbReference>
<dbReference type="InterPro" id="IPR000515">
    <property type="entry name" value="MetI-like"/>
</dbReference>
<organism evidence="9 10">
    <name type="scientific">Peptoniphilus koenoeneniae</name>
    <dbReference type="NCBI Taxonomy" id="507751"/>
    <lineage>
        <taxon>Bacteria</taxon>
        <taxon>Bacillati</taxon>
        <taxon>Bacillota</taxon>
        <taxon>Tissierellia</taxon>
        <taxon>Tissierellales</taxon>
        <taxon>Peptoniphilaceae</taxon>
        <taxon>Peptoniphilus</taxon>
    </lineage>
</organism>
<keyword evidence="6 7" id="KW-0472">Membrane</keyword>
<name>A0ABU0AW00_9FIRM</name>
<evidence type="ECO:0000256" key="7">
    <source>
        <dbReference type="RuleBase" id="RU363032"/>
    </source>
</evidence>
<evidence type="ECO:0000256" key="1">
    <source>
        <dbReference type="ARBA" id="ARBA00004651"/>
    </source>
</evidence>
<comment type="subcellular location">
    <subcellularLocation>
        <location evidence="1 7">Cell membrane</location>
        <topology evidence="1 7">Multi-pass membrane protein</topology>
    </subcellularLocation>
</comment>
<evidence type="ECO:0000256" key="5">
    <source>
        <dbReference type="ARBA" id="ARBA00022989"/>
    </source>
</evidence>
<dbReference type="Proteomes" id="UP001236559">
    <property type="component" value="Unassembled WGS sequence"/>
</dbReference>
<evidence type="ECO:0000256" key="3">
    <source>
        <dbReference type="ARBA" id="ARBA00022475"/>
    </source>
</evidence>
<keyword evidence="10" id="KW-1185">Reference proteome</keyword>
<feature type="domain" description="ABC transmembrane type-1" evidence="8">
    <location>
        <begin position="91"/>
        <end position="281"/>
    </location>
</feature>
<feature type="transmembrane region" description="Helical" evidence="7">
    <location>
        <begin position="31"/>
        <end position="52"/>
    </location>
</feature>
<proteinExistence type="inferred from homology"/>
<keyword evidence="3" id="KW-1003">Cell membrane</keyword>
<dbReference type="InterPro" id="IPR035906">
    <property type="entry name" value="MetI-like_sf"/>
</dbReference>
<feature type="transmembrane region" description="Helical" evidence="7">
    <location>
        <begin position="93"/>
        <end position="117"/>
    </location>
</feature>
<dbReference type="SUPFAM" id="SSF161098">
    <property type="entry name" value="MetI-like"/>
    <property type="match status" value="1"/>
</dbReference>
<sequence length="295" mass="33098">MKMEVKTYRKELQSDRIYPAKEKFFNTRRKTIILISISLLFIAYIFIHGSLINEDMLQVDFQNKLKGPSVLHIFGTDAKGRDMYLRTVKGLCISLQVGIIASGLSILIAILLSLCLAGSSKRIDGFINWLIDVFLSIPHMMFLILISVAVGRGLKGVVIGIALTHWTGITRLIRAEIKQIKEENFLKISKALGKSNLYIALNHVLPHLLPQILVGAVLLFPHAILHESAISFLGFGLDITKPAIGIILQESMTYLARGYYYLAFFPGLMLVLIVLVINGLGENLRKIFDPYSYHE</sequence>
<comment type="similarity">
    <text evidence="7">Belongs to the binding-protein-dependent transport system permease family.</text>
</comment>
<dbReference type="PANTHER" id="PTHR43386:SF23">
    <property type="entry name" value="ABC TRANSPORTER"/>
    <property type="match status" value="1"/>
</dbReference>
<evidence type="ECO:0000259" key="8">
    <source>
        <dbReference type="PROSITE" id="PS50928"/>
    </source>
</evidence>
<dbReference type="RefSeq" id="WP_023055975.1">
    <property type="nucleotide sequence ID" value="NZ_JAUSTN010000007.1"/>
</dbReference>